<dbReference type="EMBL" id="WNYA01000001">
    <property type="protein sequence ID" value="KAG8591431.1"/>
    <property type="molecule type" value="Genomic_DNA"/>
</dbReference>
<sequence length="74" mass="8428">MLLHTDMISGLHYATFSQSRNSLNHCSIRVCHNHNKNRSRALTILLNTCKKFPVAEVSIYISQREASTAPAEYH</sequence>
<evidence type="ECO:0000313" key="2">
    <source>
        <dbReference type="Proteomes" id="UP000824782"/>
    </source>
</evidence>
<name>A0AAV7D2N9_ENGPU</name>
<evidence type="ECO:0000313" key="1">
    <source>
        <dbReference type="EMBL" id="KAG8591431.1"/>
    </source>
</evidence>
<comment type="caution">
    <text evidence="1">The sequence shown here is derived from an EMBL/GenBank/DDBJ whole genome shotgun (WGS) entry which is preliminary data.</text>
</comment>
<dbReference type="Proteomes" id="UP000824782">
    <property type="component" value="Unassembled WGS sequence"/>
</dbReference>
<dbReference type="AlphaFoldDB" id="A0AAV7D2N9"/>
<accession>A0AAV7D2N9</accession>
<proteinExistence type="predicted"/>
<keyword evidence="2" id="KW-1185">Reference proteome</keyword>
<gene>
    <name evidence="1" type="ORF">GDO81_000179</name>
</gene>
<reference evidence="1" key="1">
    <citation type="thesis" date="2020" institute="ProQuest LLC" country="789 East Eisenhower Parkway, Ann Arbor, MI, USA">
        <title>Comparative Genomics and Chromosome Evolution.</title>
        <authorList>
            <person name="Mudd A.B."/>
        </authorList>
    </citation>
    <scope>NUCLEOTIDE SEQUENCE</scope>
    <source>
        <strain evidence="1">237g6f4</strain>
        <tissue evidence="1">Blood</tissue>
    </source>
</reference>
<protein>
    <submittedName>
        <fullName evidence="1">Uncharacterized protein</fullName>
    </submittedName>
</protein>
<organism evidence="1 2">
    <name type="scientific">Engystomops pustulosus</name>
    <name type="common">Tungara frog</name>
    <name type="synonym">Physalaemus pustulosus</name>
    <dbReference type="NCBI Taxonomy" id="76066"/>
    <lineage>
        <taxon>Eukaryota</taxon>
        <taxon>Metazoa</taxon>
        <taxon>Chordata</taxon>
        <taxon>Craniata</taxon>
        <taxon>Vertebrata</taxon>
        <taxon>Euteleostomi</taxon>
        <taxon>Amphibia</taxon>
        <taxon>Batrachia</taxon>
        <taxon>Anura</taxon>
        <taxon>Neobatrachia</taxon>
        <taxon>Hyloidea</taxon>
        <taxon>Leptodactylidae</taxon>
        <taxon>Leiuperinae</taxon>
        <taxon>Engystomops</taxon>
    </lineage>
</organism>